<dbReference type="GO" id="GO:0006457">
    <property type="term" value="P:protein folding"/>
    <property type="evidence" value="ECO:0007669"/>
    <property type="project" value="TreeGrafter"/>
</dbReference>
<dbReference type="Proteomes" id="UP001149090">
    <property type="component" value="Unassembled WGS sequence"/>
</dbReference>
<dbReference type="InterPro" id="IPR036249">
    <property type="entry name" value="Thioredoxin-like_sf"/>
</dbReference>
<accession>A0A9Q0R7R9</accession>
<dbReference type="CDD" id="cd02961">
    <property type="entry name" value="PDI_a_family"/>
    <property type="match status" value="1"/>
</dbReference>
<proteinExistence type="inferred from homology"/>
<feature type="domain" description="Thioredoxin" evidence="3">
    <location>
        <begin position="1"/>
        <end position="106"/>
    </location>
</feature>
<protein>
    <submittedName>
        <fullName evidence="4">Protein disulfide-isomerase c17h9.14c</fullName>
    </submittedName>
</protein>
<dbReference type="InterPro" id="IPR051063">
    <property type="entry name" value="PDI"/>
</dbReference>
<dbReference type="PANTHER" id="PTHR45672:SF3">
    <property type="entry name" value="THIOREDOXIN DOMAIN-CONTAINING PROTEIN 5"/>
    <property type="match status" value="1"/>
</dbReference>
<evidence type="ECO:0000256" key="2">
    <source>
        <dbReference type="ARBA" id="ARBA00022729"/>
    </source>
</evidence>
<reference evidence="4" key="1">
    <citation type="submission" date="2022-10" db="EMBL/GenBank/DDBJ databases">
        <title>Novel sulphate-reducing endosymbionts in the free-living metamonad Anaeramoeba.</title>
        <authorList>
            <person name="Jerlstrom-Hultqvist J."/>
            <person name="Cepicka I."/>
            <person name="Gallot-Lavallee L."/>
            <person name="Salas-Leiva D."/>
            <person name="Curtis B.A."/>
            <person name="Zahonova K."/>
            <person name="Pipaliya S."/>
            <person name="Dacks J."/>
            <person name="Roger A.J."/>
        </authorList>
    </citation>
    <scope>NUCLEOTIDE SEQUENCE</scope>
    <source>
        <strain evidence="4">BMAN</strain>
    </source>
</reference>
<evidence type="ECO:0000259" key="3">
    <source>
        <dbReference type="PROSITE" id="PS51352"/>
    </source>
</evidence>
<keyword evidence="2" id="KW-0732">Signal</keyword>
<comment type="similarity">
    <text evidence="1">Belongs to the protein disulfide isomerase family.</text>
</comment>
<dbReference type="OrthoDB" id="72053at2759"/>
<organism evidence="4 5">
    <name type="scientific">Anaeramoeba ignava</name>
    <name type="common">Anaerobic marine amoeba</name>
    <dbReference type="NCBI Taxonomy" id="1746090"/>
    <lineage>
        <taxon>Eukaryota</taxon>
        <taxon>Metamonada</taxon>
        <taxon>Anaeramoebidae</taxon>
        <taxon>Anaeramoeba</taxon>
    </lineage>
</organism>
<dbReference type="InterPro" id="IPR013766">
    <property type="entry name" value="Thioredoxin_domain"/>
</dbReference>
<gene>
    <name evidence="4" type="ORF">M0811_10980</name>
</gene>
<name>A0A9Q0R7R9_ANAIG</name>
<dbReference type="Pfam" id="PF00085">
    <property type="entry name" value="Thioredoxin"/>
    <property type="match status" value="1"/>
</dbReference>
<keyword evidence="5" id="KW-1185">Reference proteome</keyword>
<evidence type="ECO:0000313" key="5">
    <source>
        <dbReference type="Proteomes" id="UP001149090"/>
    </source>
</evidence>
<dbReference type="PANTHER" id="PTHR45672">
    <property type="entry name" value="PROTEIN DISULFIDE-ISOMERASE C17H9.14C-RELATED"/>
    <property type="match status" value="1"/>
</dbReference>
<evidence type="ECO:0000313" key="4">
    <source>
        <dbReference type="EMBL" id="KAJ5070314.1"/>
    </source>
</evidence>
<comment type="caution">
    <text evidence="4">The sequence shown here is derived from an EMBL/GenBank/DDBJ whole genome shotgun (WGS) entry which is preliminary data.</text>
</comment>
<dbReference type="Gene3D" id="3.40.30.10">
    <property type="entry name" value="Glutaredoxin"/>
    <property type="match status" value="1"/>
</dbReference>
<evidence type="ECO:0000256" key="1">
    <source>
        <dbReference type="ARBA" id="ARBA00006347"/>
    </source>
</evidence>
<dbReference type="GO" id="GO:0003756">
    <property type="term" value="F:protein disulfide isomerase activity"/>
    <property type="evidence" value="ECO:0007669"/>
    <property type="project" value="TreeGrafter"/>
</dbReference>
<dbReference type="InterPro" id="IPR017937">
    <property type="entry name" value="Thioredoxin_CS"/>
</dbReference>
<dbReference type="SUPFAM" id="SSF52833">
    <property type="entry name" value="Thioredoxin-like"/>
    <property type="match status" value="1"/>
</dbReference>
<dbReference type="PROSITE" id="PS00194">
    <property type="entry name" value="THIOREDOXIN_1"/>
    <property type="match status" value="1"/>
</dbReference>
<sequence>MTKDNYQEILSDLDSCLVIKYYTTYCGACKSFKFTYEKLAEHFENNEKIKFLEVECDGKGKEVCIKAKLKGYPTIHLFGKNKEFPIQFESARLLSKLIDFVDSSCFDEETENEPISFQKRQIEKPLTRKEKLQTMLNPMSKKIFGKKKEL</sequence>
<dbReference type="EMBL" id="JAPDFW010000096">
    <property type="protein sequence ID" value="KAJ5070314.1"/>
    <property type="molecule type" value="Genomic_DNA"/>
</dbReference>
<dbReference type="PROSITE" id="PS51352">
    <property type="entry name" value="THIOREDOXIN_2"/>
    <property type="match status" value="1"/>
</dbReference>
<dbReference type="AlphaFoldDB" id="A0A9Q0R7R9"/>
<dbReference type="GO" id="GO:0005783">
    <property type="term" value="C:endoplasmic reticulum"/>
    <property type="evidence" value="ECO:0007669"/>
    <property type="project" value="TreeGrafter"/>
</dbReference>